<evidence type="ECO:0000256" key="1">
    <source>
        <dbReference type="ARBA" id="ARBA00023125"/>
    </source>
</evidence>
<feature type="DNA-binding region" description="Homeobox" evidence="4">
    <location>
        <begin position="333"/>
        <end position="395"/>
    </location>
</feature>
<keyword evidence="1 4" id="KW-0238">DNA-binding</keyword>
<dbReference type="SMART" id="SM00389">
    <property type="entry name" value="HOX"/>
    <property type="match status" value="1"/>
</dbReference>
<dbReference type="GO" id="GO:0006355">
    <property type="term" value="P:regulation of DNA-templated transcription"/>
    <property type="evidence" value="ECO:0007669"/>
    <property type="project" value="InterPro"/>
</dbReference>
<evidence type="ECO:0000256" key="3">
    <source>
        <dbReference type="ARBA" id="ARBA00023242"/>
    </source>
</evidence>
<evidence type="ECO:0000256" key="2">
    <source>
        <dbReference type="ARBA" id="ARBA00023155"/>
    </source>
</evidence>
<sequence length="408" mass="46668">MASLTVRTQNFQAEGPASSRRQGPYHYHSRLPTPGTSTRPFGAFDGPQADDGSRDVYFRHDVERRDSYHRESQPKDSHHNLLPSSPPYQLSDSQRPLLPPLMTVLGDAIRSPPPTPQTKNVSLQPLPCEPTISAGTYKPPSLYPNKKLRTDFRFEPVAPITDPYTFYSSGRLPTPFERPYCDISEPRRRPSYQHGSTRRTQPSTSQMPGQSPRQDKVPTGVPSFASNYCIPSVRPFEGTDVSHSPRLENGRPFSQRPNDHRDAYAPMRPYERGYSYGPDSQVSSPSIPGCSERHSTCRPTRDDVYGWSDASEAYPESQSPYFVPNHYDYKHGKTRKRSNLPKQSTEIMKNWFDKNISNPYPTEEQKAMFSNVTGISMTQVSNWFINHRRRYPELRDKREKGRGQDYDM</sequence>
<dbReference type="PANTHER" id="PTHR11850">
    <property type="entry name" value="HOMEOBOX PROTEIN TRANSCRIPTION FACTORS"/>
    <property type="match status" value="1"/>
</dbReference>
<feature type="region of interest" description="Disordered" evidence="5">
    <location>
        <begin position="177"/>
        <end position="223"/>
    </location>
</feature>
<dbReference type="InterPro" id="IPR009057">
    <property type="entry name" value="Homeodomain-like_sf"/>
</dbReference>
<keyword evidence="2 4" id="KW-0371">Homeobox</keyword>
<dbReference type="Proteomes" id="UP001271007">
    <property type="component" value="Unassembled WGS sequence"/>
</dbReference>
<evidence type="ECO:0000313" key="8">
    <source>
        <dbReference type="Proteomes" id="UP001271007"/>
    </source>
</evidence>
<evidence type="ECO:0000259" key="6">
    <source>
        <dbReference type="PROSITE" id="PS50071"/>
    </source>
</evidence>
<dbReference type="AlphaFoldDB" id="A0AAJ0GAN6"/>
<comment type="caution">
    <text evidence="7">The sequence shown here is derived from an EMBL/GenBank/DDBJ whole genome shotgun (WGS) entry which is preliminary data.</text>
</comment>
<dbReference type="InterPro" id="IPR050224">
    <property type="entry name" value="TALE_homeobox"/>
</dbReference>
<evidence type="ECO:0000256" key="4">
    <source>
        <dbReference type="PROSITE-ProRule" id="PRU00108"/>
    </source>
</evidence>
<accession>A0AAJ0GAN6</accession>
<protein>
    <submittedName>
        <fullName evidence="7">Homeodomain super</fullName>
    </submittedName>
</protein>
<keyword evidence="8" id="KW-1185">Reference proteome</keyword>
<dbReference type="InterPro" id="IPR001356">
    <property type="entry name" value="HD"/>
</dbReference>
<reference evidence="7" key="1">
    <citation type="submission" date="2023-04" db="EMBL/GenBank/DDBJ databases">
        <title>Black Yeasts Isolated from many extreme environments.</title>
        <authorList>
            <person name="Coleine C."/>
            <person name="Stajich J.E."/>
            <person name="Selbmann L."/>
        </authorList>
    </citation>
    <scope>NUCLEOTIDE SEQUENCE</scope>
    <source>
        <strain evidence="7">CCFEE 5312</strain>
    </source>
</reference>
<dbReference type="Gene3D" id="1.10.10.60">
    <property type="entry name" value="Homeodomain-like"/>
    <property type="match status" value="1"/>
</dbReference>
<feature type="region of interest" description="Disordered" evidence="5">
    <location>
        <begin position="1"/>
        <end position="98"/>
    </location>
</feature>
<proteinExistence type="predicted"/>
<feature type="domain" description="Homeobox" evidence="6">
    <location>
        <begin position="331"/>
        <end position="394"/>
    </location>
</feature>
<evidence type="ECO:0000256" key="5">
    <source>
        <dbReference type="SAM" id="MobiDB-lite"/>
    </source>
</evidence>
<feature type="region of interest" description="Disordered" evidence="5">
    <location>
        <begin position="238"/>
        <end position="299"/>
    </location>
</feature>
<dbReference type="Pfam" id="PF05920">
    <property type="entry name" value="Homeobox_KN"/>
    <property type="match status" value="1"/>
</dbReference>
<dbReference type="EMBL" id="JAWDJX010000030">
    <property type="protein sequence ID" value="KAK3050704.1"/>
    <property type="molecule type" value="Genomic_DNA"/>
</dbReference>
<dbReference type="SUPFAM" id="SSF46689">
    <property type="entry name" value="Homeodomain-like"/>
    <property type="match status" value="1"/>
</dbReference>
<dbReference type="InterPro" id="IPR008422">
    <property type="entry name" value="KN_HD"/>
</dbReference>
<dbReference type="CDD" id="cd00086">
    <property type="entry name" value="homeodomain"/>
    <property type="match status" value="1"/>
</dbReference>
<gene>
    <name evidence="7" type="primary">CUP9</name>
    <name evidence="7" type="ORF">LTR09_008070</name>
</gene>
<dbReference type="GO" id="GO:0003677">
    <property type="term" value="F:DNA binding"/>
    <property type="evidence" value="ECO:0007669"/>
    <property type="project" value="UniProtKB-UniRule"/>
</dbReference>
<dbReference type="PROSITE" id="PS50071">
    <property type="entry name" value="HOMEOBOX_2"/>
    <property type="match status" value="1"/>
</dbReference>
<feature type="compositionally biased region" description="Polar residues" evidence="5">
    <location>
        <begin position="1"/>
        <end position="12"/>
    </location>
</feature>
<feature type="compositionally biased region" description="Basic and acidic residues" evidence="5">
    <location>
        <begin position="51"/>
        <end position="79"/>
    </location>
</feature>
<evidence type="ECO:0000313" key="7">
    <source>
        <dbReference type="EMBL" id="KAK3050704.1"/>
    </source>
</evidence>
<keyword evidence="3 4" id="KW-0539">Nucleus</keyword>
<feature type="compositionally biased region" description="Polar residues" evidence="5">
    <location>
        <begin position="193"/>
        <end position="212"/>
    </location>
</feature>
<comment type="subcellular location">
    <subcellularLocation>
        <location evidence="4">Nucleus</location>
    </subcellularLocation>
</comment>
<dbReference type="GO" id="GO:0005634">
    <property type="term" value="C:nucleus"/>
    <property type="evidence" value="ECO:0007669"/>
    <property type="project" value="UniProtKB-SubCell"/>
</dbReference>
<name>A0AAJ0GAN6_9PEZI</name>
<organism evidence="7 8">
    <name type="scientific">Extremus antarcticus</name>
    <dbReference type="NCBI Taxonomy" id="702011"/>
    <lineage>
        <taxon>Eukaryota</taxon>
        <taxon>Fungi</taxon>
        <taxon>Dikarya</taxon>
        <taxon>Ascomycota</taxon>
        <taxon>Pezizomycotina</taxon>
        <taxon>Dothideomycetes</taxon>
        <taxon>Dothideomycetidae</taxon>
        <taxon>Mycosphaerellales</taxon>
        <taxon>Extremaceae</taxon>
        <taxon>Extremus</taxon>
    </lineage>
</organism>